<dbReference type="SUPFAM" id="SSF50129">
    <property type="entry name" value="GroES-like"/>
    <property type="match status" value="1"/>
</dbReference>
<dbReference type="Pfam" id="PF13602">
    <property type="entry name" value="ADH_zinc_N_2"/>
    <property type="match status" value="1"/>
</dbReference>
<keyword evidence="2" id="KW-0560">Oxidoreductase</keyword>
<protein>
    <submittedName>
        <fullName evidence="4">NADP-dependent oxidoreductase</fullName>
    </submittedName>
</protein>
<dbReference type="CDD" id="cd05289">
    <property type="entry name" value="MDR_like_2"/>
    <property type="match status" value="1"/>
</dbReference>
<dbReference type="InterPro" id="IPR002364">
    <property type="entry name" value="Quin_OxRdtase/zeta-crystal_CS"/>
</dbReference>
<dbReference type="PROSITE" id="PS01162">
    <property type="entry name" value="QOR_ZETA_CRYSTAL"/>
    <property type="match status" value="1"/>
</dbReference>
<evidence type="ECO:0000256" key="1">
    <source>
        <dbReference type="ARBA" id="ARBA00022857"/>
    </source>
</evidence>
<dbReference type="RefSeq" id="WP_209211654.1">
    <property type="nucleotide sequence ID" value="NZ_JAFFZM010000009.1"/>
</dbReference>
<comment type="caution">
    <text evidence="4">The sequence shown here is derived from an EMBL/GenBank/DDBJ whole genome shotgun (WGS) entry which is preliminary data.</text>
</comment>
<evidence type="ECO:0000313" key="5">
    <source>
        <dbReference type="Proteomes" id="UP000721954"/>
    </source>
</evidence>
<feature type="domain" description="Enoyl reductase (ER)" evidence="3">
    <location>
        <begin position="10"/>
        <end position="300"/>
    </location>
</feature>
<dbReference type="InterPro" id="IPR020843">
    <property type="entry name" value="ER"/>
</dbReference>
<dbReference type="Gene3D" id="3.90.180.10">
    <property type="entry name" value="Medium-chain alcohol dehydrogenases, catalytic domain"/>
    <property type="match status" value="1"/>
</dbReference>
<reference evidence="4 5" key="1">
    <citation type="submission" date="2021-02" db="EMBL/GenBank/DDBJ databases">
        <title>Streptomyces spirodelae sp. nov., isolated from duckweed.</title>
        <authorList>
            <person name="Saimee Y."/>
            <person name="Duangmal K."/>
        </authorList>
    </citation>
    <scope>NUCLEOTIDE SEQUENCE [LARGE SCALE GENOMIC DNA]</scope>
    <source>
        <strain evidence="4 5">DSM 42105</strain>
    </source>
</reference>
<dbReference type="SMART" id="SM00829">
    <property type="entry name" value="PKS_ER"/>
    <property type="match status" value="1"/>
</dbReference>
<dbReference type="SUPFAM" id="SSF51735">
    <property type="entry name" value="NAD(P)-binding Rossmann-fold domains"/>
    <property type="match status" value="1"/>
</dbReference>
<dbReference type="InterPro" id="IPR013154">
    <property type="entry name" value="ADH-like_N"/>
</dbReference>
<dbReference type="GeneID" id="96260312"/>
<sequence>MKAAAINAFGGPEVVELLDVETPEAGPGQVRVRVKAAGIQPFDCAIRRGLTIPGQPAGFPRTIGNEFAGVIDQAGENATGFPIGSEVIGWELLAGHAEFVVVPTDQIVSKPASMPWEVAGVFSASGQTAHTAIEQLGVGFGDTVLVHAAAGGVGTVAVQVAKAYGATVLGTAAPRNHDYLRSIGAVPVEYGEGLVERVRALAPNGVTAASDGIGGAALDASVELIEDRKRIGTITDFDRAAELGVLAISTQRSPTRLSALTDLYEQGKLHIEISQAIPLAQAEQAHRAVESGHVRGKIALVID</sequence>
<organism evidence="4 5">
    <name type="scientific">Streptomyces smyrnaeus</name>
    <dbReference type="NCBI Taxonomy" id="1387713"/>
    <lineage>
        <taxon>Bacteria</taxon>
        <taxon>Bacillati</taxon>
        <taxon>Actinomycetota</taxon>
        <taxon>Actinomycetes</taxon>
        <taxon>Kitasatosporales</taxon>
        <taxon>Streptomycetaceae</taxon>
        <taxon>Streptomyces</taxon>
    </lineage>
</organism>
<gene>
    <name evidence="4" type="ORF">JW613_17015</name>
</gene>
<evidence type="ECO:0000259" key="3">
    <source>
        <dbReference type="SMART" id="SM00829"/>
    </source>
</evidence>
<dbReference type="PANTHER" id="PTHR48106">
    <property type="entry name" value="QUINONE OXIDOREDUCTASE PIG3-RELATED"/>
    <property type="match status" value="1"/>
</dbReference>
<dbReference type="Pfam" id="PF08240">
    <property type="entry name" value="ADH_N"/>
    <property type="match status" value="1"/>
</dbReference>
<keyword evidence="1" id="KW-0521">NADP</keyword>
<name>A0ABS3XX49_9ACTN</name>
<dbReference type="Proteomes" id="UP000721954">
    <property type="component" value="Unassembled WGS sequence"/>
</dbReference>
<accession>A0ABS3XX49</accession>
<keyword evidence="5" id="KW-1185">Reference proteome</keyword>
<dbReference type="EMBL" id="JAFFZM010000009">
    <property type="protein sequence ID" value="MBO8199982.1"/>
    <property type="molecule type" value="Genomic_DNA"/>
</dbReference>
<proteinExistence type="predicted"/>
<dbReference type="InterPro" id="IPR036291">
    <property type="entry name" value="NAD(P)-bd_dom_sf"/>
</dbReference>
<dbReference type="Gene3D" id="3.40.50.720">
    <property type="entry name" value="NAD(P)-binding Rossmann-like Domain"/>
    <property type="match status" value="1"/>
</dbReference>
<dbReference type="InterPro" id="IPR011032">
    <property type="entry name" value="GroES-like_sf"/>
</dbReference>
<evidence type="ECO:0000313" key="4">
    <source>
        <dbReference type="EMBL" id="MBO8199982.1"/>
    </source>
</evidence>
<evidence type="ECO:0000256" key="2">
    <source>
        <dbReference type="ARBA" id="ARBA00023002"/>
    </source>
</evidence>